<feature type="transmembrane region" description="Helical" evidence="1">
    <location>
        <begin position="97"/>
        <end position="113"/>
    </location>
</feature>
<dbReference type="OrthoDB" id="5597489at2759"/>
<dbReference type="PANTHER" id="PTHR37846:SF1">
    <property type="entry name" value="DEACETYLASE-LIKE PROTEIN"/>
    <property type="match status" value="1"/>
</dbReference>
<protein>
    <submittedName>
        <fullName evidence="2">Uncharacterized protein</fullName>
    </submittedName>
</protein>
<proteinExistence type="predicted"/>
<reference evidence="2 3" key="2">
    <citation type="submission" date="2016-05" db="EMBL/GenBank/DDBJ databases">
        <title>Lineage-specific infection strategies underlie the spectrum of fungal disease in amphibians.</title>
        <authorList>
            <person name="Cuomo C.A."/>
            <person name="Farrer R.A."/>
            <person name="James T."/>
            <person name="Longcore J."/>
            <person name="Birren B."/>
        </authorList>
    </citation>
    <scope>NUCLEOTIDE SEQUENCE [LARGE SCALE GENOMIC DNA]</scope>
    <source>
        <strain evidence="2 3">JEL423</strain>
    </source>
</reference>
<feature type="transmembrane region" description="Helical" evidence="1">
    <location>
        <begin position="119"/>
        <end position="139"/>
    </location>
</feature>
<feature type="transmembrane region" description="Helical" evidence="1">
    <location>
        <begin position="56"/>
        <end position="77"/>
    </location>
</feature>
<dbReference type="AlphaFoldDB" id="A0A177W9N6"/>
<dbReference type="Proteomes" id="UP000077115">
    <property type="component" value="Unassembled WGS sequence"/>
</dbReference>
<gene>
    <name evidence="2" type="ORF">BDEG_20931</name>
</gene>
<sequence length="164" mass="18479">MPKDSSETKPLIDLSQEQQWDIINKTGILHKVKPDQKAAAGSTTNNDTAGQGESPFMIAVLMSFPMVMFHTTLDYIVHHQYGFLPDFTISHVLSRELPMFPAIIMFIYFTGLYKHIKAVQWLFAVLALITGNLLIYYSTVDETFGAMLKAPGLSVISKYVYQLL</sequence>
<dbReference type="VEuPathDB" id="FungiDB:BDEG_20931"/>
<keyword evidence="1" id="KW-0812">Transmembrane</keyword>
<evidence type="ECO:0000313" key="2">
    <source>
        <dbReference type="EMBL" id="OAJ36798.1"/>
    </source>
</evidence>
<dbReference type="eggNOG" id="ENOG502S6U5">
    <property type="taxonomic scope" value="Eukaryota"/>
</dbReference>
<keyword evidence="1" id="KW-1133">Transmembrane helix</keyword>
<evidence type="ECO:0000256" key="1">
    <source>
        <dbReference type="SAM" id="Phobius"/>
    </source>
</evidence>
<dbReference type="STRING" id="403673.A0A177W9N6"/>
<name>A0A177W9N6_BATDL</name>
<dbReference type="PANTHER" id="PTHR37846">
    <property type="entry name" value="YALI0B21296P"/>
    <property type="match status" value="1"/>
</dbReference>
<keyword evidence="1" id="KW-0472">Membrane</keyword>
<accession>A0A177W9N6</accession>
<reference evidence="2 3" key="1">
    <citation type="submission" date="2006-10" db="EMBL/GenBank/DDBJ databases">
        <title>The Genome Sequence of Batrachochytrium dendrobatidis JEL423.</title>
        <authorList>
            <consortium name="The Broad Institute Genome Sequencing Platform"/>
            <person name="Birren B."/>
            <person name="Lander E."/>
            <person name="Galagan J."/>
            <person name="Cuomo C."/>
            <person name="Devon K."/>
            <person name="Jaffe D."/>
            <person name="Butler J."/>
            <person name="Alvarez P."/>
            <person name="Gnerre S."/>
            <person name="Grabherr M."/>
            <person name="Kleber M."/>
            <person name="Mauceli E."/>
            <person name="Brockman W."/>
            <person name="Young S."/>
            <person name="LaButti K."/>
            <person name="Sykes S."/>
            <person name="DeCaprio D."/>
            <person name="Crawford M."/>
            <person name="Koehrsen M."/>
            <person name="Engels R."/>
            <person name="Montgomery P."/>
            <person name="Pearson M."/>
            <person name="Howarth C."/>
            <person name="Larson L."/>
            <person name="White J."/>
            <person name="O'Leary S."/>
            <person name="Kodira C."/>
            <person name="Zeng Q."/>
            <person name="Yandava C."/>
            <person name="Alvarado L."/>
            <person name="Longcore J."/>
            <person name="James T."/>
        </authorList>
    </citation>
    <scope>NUCLEOTIDE SEQUENCE [LARGE SCALE GENOMIC DNA]</scope>
    <source>
        <strain evidence="2 3">JEL423</strain>
    </source>
</reference>
<organism evidence="2 3">
    <name type="scientific">Batrachochytrium dendrobatidis (strain JEL423)</name>
    <dbReference type="NCBI Taxonomy" id="403673"/>
    <lineage>
        <taxon>Eukaryota</taxon>
        <taxon>Fungi</taxon>
        <taxon>Fungi incertae sedis</taxon>
        <taxon>Chytridiomycota</taxon>
        <taxon>Chytridiomycota incertae sedis</taxon>
        <taxon>Chytridiomycetes</taxon>
        <taxon>Rhizophydiales</taxon>
        <taxon>Rhizophydiales incertae sedis</taxon>
        <taxon>Batrachochytrium</taxon>
    </lineage>
</organism>
<dbReference type="EMBL" id="DS022300">
    <property type="protein sequence ID" value="OAJ36798.1"/>
    <property type="molecule type" value="Genomic_DNA"/>
</dbReference>
<evidence type="ECO:0000313" key="3">
    <source>
        <dbReference type="Proteomes" id="UP000077115"/>
    </source>
</evidence>